<name>A0A6C0LLN8_9ZZZZ</name>
<proteinExistence type="predicted"/>
<sequence>MPDWLLERIFPYTQQTLVSSKTILNMNTTTLKLIAVGVAGGLLGFVAARIYFSLPLPAQHEGKSMNPVEPAEPADPPISSIEQIDTTNPFNNKKFDPILNDKEYVIGFMYKMEALKKALSRPPVSIPKKIGHASFDKHTRELLL</sequence>
<keyword evidence="1" id="KW-0812">Transmembrane</keyword>
<dbReference type="EMBL" id="MN740533">
    <property type="protein sequence ID" value="QHU31826.1"/>
    <property type="molecule type" value="Genomic_DNA"/>
</dbReference>
<feature type="transmembrane region" description="Helical" evidence="1">
    <location>
        <begin position="33"/>
        <end position="52"/>
    </location>
</feature>
<protein>
    <submittedName>
        <fullName evidence="2">Uncharacterized protein</fullName>
    </submittedName>
</protein>
<keyword evidence="1" id="KW-0472">Membrane</keyword>
<organism evidence="2">
    <name type="scientific">viral metagenome</name>
    <dbReference type="NCBI Taxonomy" id="1070528"/>
    <lineage>
        <taxon>unclassified sequences</taxon>
        <taxon>metagenomes</taxon>
        <taxon>organismal metagenomes</taxon>
    </lineage>
</organism>
<evidence type="ECO:0000313" key="2">
    <source>
        <dbReference type="EMBL" id="QHU31826.1"/>
    </source>
</evidence>
<keyword evidence="1" id="KW-1133">Transmembrane helix</keyword>
<reference evidence="2" key="1">
    <citation type="journal article" date="2020" name="Nature">
        <title>Giant virus diversity and host interactions through global metagenomics.</title>
        <authorList>
            <person name="Schulz F."/>
            <person name="Roux S."/>
            <person name="Paez-Espino D."/>
            <person name="Jungbluth S."/>
            <person name="Walsh D.A."/>
            <person name="Denef V.J."/>
            <person name="McMahon K.D."/>
            <person name="Konstantinidis K.T."/>
            <person name="Eloe-Fadrosh E.A."/>
            <person name="Kyrpides N.C."/>
            <person name="Woyke T."/>
        </authorList>
    </citation>
    <scope>NUCLEOTIDE SEQUENCE</scope>
    <source>
        <strain evidence="2">GVMAG-M-3300027963-41</strain>
    </source>
</reference>
<accession>A0A6C0LLN8</accession>
<evidence type="ECO:0000256" key="1">
    <source>
        <dbReference type="SAM" id="Phobius"/>
    </source>
</evidence>
<dbReference type="AlphaFoldDB" id="A0A6C0LLN8"/>